<protein>
    <recommendedName>
        <fullName evidence="4">RING-type domain-containing protein</fullName>
    </recommendedName>
</protein>
<dbReference type="InterPro" id="IPR058504">
    <property type="entry name" value="DUF8191"/>
</dbReference>
<feature type="domain" description="RING-type" evidence="4">
    <location>
        <begin position="239"/>
        <end position="298"/>
    </location>
</feature>
<dbReference type="InterPro" id="IPR047126">
    <property type="entry name" value="RNF141-like"/>
</dbReference>
<dbReference type="GO" id="GO:0008270">
    <property type="term" value="F:zinc ion binding"/>
    <property type="evidence" value="ECO:0007669"/>
    <property type="project" value="UniProtKB-KW"/>
</dbReference>
<dbReference type="EMBL" id="KE504145">
    <property type="protein sequence ID" value="EPT00998.1"/>
    <property type="molecule type" value="Genomic_DNA"/>
</dbReference>
<dbReference type="InParanoid" id="S8E8M8"/>
<evidence type="ECO:0000313" key="5">
    <source>
        <dbReference type="EMBL" id="EPT00998.1"/>
    </source>
</evidence>
<dbReference type="OrthoDB" id="6105938at2759"/>
<evidence type="ECO:0000259" key="4">
    <source>
        <dbReference type="PROSITE" id="PS50089"/>
    </source>
</evidence>
<dbReference type="Pfam" id="PF13923">
    <property type="entry name" value="zf-C3HC4_2"/>
    <property type="match status" value="1"/>
</dbReference>
<dbReference type="SMART" id="SM00184">
    <property type="entry name" value="RING"/>
    <property type="match status" value="1"/>
</dbReference>
<proteinExistence type="predicted"/>
<dbReference type="InterPro" id="IPR013083">
    <property type="entry name" value="Znf_RING/FYVE/PHD"/>
</dbReference>
<dbReference type="Pfam" id="PF26609">
    <property type="entry name" value="DUF8191"/>
    <property type="match status" value="1"/>
</dbReference>
<dbReference type="PANTHER" id="PTHR12109">
    <property type="entry name" value="RING FINGER PROTEIN 141-RELATED"/>
    <property type="match status" value="1"/>
</dbReference>
<feature type="compositionally biased region" description="Basic residues" evidence="3">
    <location>
        <begin position="28"/>
        <end position="40"/>
    </location>
</feature>
<dbReference type="HOGENOM" id="CLU_030109_1_0_1"/>
<evidence type="ECO:0000256" key="1">
    <source>
        <dbReference type="PROSITE-ProRule" id="PRU00175"/>
    </source>
</evidence>
<evidence type="ECO:0000256" key="2">
    <source>
        <dbReference type="SAM" id="Coils"/>
    </source>
</evidence>
<reference evidence="5 6" key="1">
    <citation type="journal article" date="2012" name="Science">
        <title>The Paleozoic origin of enzymatic lignin decomposition reconstructed from 31 fungal genomes.</title>
        <authorList>
            <person name="Floudas D."/>
            <person name="Binder M."/>
            <person name="Riley R."/>
            <person name="Barry K."/>
            <person name="Blanchette R.A."/>
            <person name="Henrissat B."/>
            <person name="Martinez A.T."/>
            <person name="Otillar R."/>
            <person name="Spatafora J.W."/>
            <person name="Yadav J.S."/>
            <person name="Aerts A."/>
            <person name="Benoit I."/>
            <person name="Boyd A."/>
            <person name="Carlson A."/>
            <person name="Copeland A."/>
            <person name="Coutinho P.M."/>
            <person name="de Vries R.P."/>
            <person name="Ferreira P."/>
            <person name="Findley K."/>
            <person name="Foster B."/>
            <person name="Gaskell J."/>
            <person name="Glotzer D."/>
            <person name="Gorecki P."/>
            <person name="Heitman J."/>
            <person name="Hesse C."/>
            <person name="Hori C."/>
            <person name="Igarashi K."/>
            <person name="Jurgens J.A."/>
            <person name="Kallen N."/>
            <person name="Kersten P."/>
            <person name="Kohler A."/>
            <person name="Kuees U."/>
            <person name="Kumar T.K.A."/>
            <person name="Kuo A."/>
            <person name="LaButti K."/>
            <person name="Larrondo L.F."/>
            <person name="Lindquist E."/>
            <person name="Ling A."/>
            <person name="Lombard V."/>
            <person name="Lucas S."/>
            <person name="Lundell T."/>
            <person name="Martin R."/>
            <person name="McLaughlin D.J."/>
            <person name="Morgenstern I."/>
            <person name="Morin E."/>
            <person name="Murat C."/>
            <person name="Nagy L.G."/>
            <person name="Nolan M."/>
            <person name="Ohm R.A."/>
            <person name="Patyshakuliyeva A."/>
            <person name="Rokas A."/>
            <person name="Ruiz-Duenas F.J."/>
            <person name="Sabat G."/>
            <person name="Salamov A."/>
            <person name="Samejima M."/>
            <person name="Schmutz J."/>
            <person name="Slot J.C."/>
            <person name="St John F."/>
            <person name="Stenlid J."/>
            <person name="Sun H."/>
            <person name="Sun S."/>
            <person name="Syed K."/>
            <person name="Tsang A."/>
            <person name="Wiebenga A."/>
            <person name="Young D."/>
            <person name="Pisabarro A."/>
            <person name="Eastwood D.C."/>
            <person name="Martin F."/>
            <person name="Cullen D."/>
            <person name="Grigoriev I.V."/>
            <person name="Hibbett D.S."/>
        </authorList>
    </citation>
    <scope>NUCLEOTIDE SEQUENCE</scope>
    <source>
        <strain evidence="6">FP-58527</strain>
    </source>
</reference>
<name>S8E8M8_FOMSC</name>
<dbReference type="Proteomes" id="UP000015241">
    <property type="component" value="Unassembled WGS sequence"/>
</dbReference>
<dbReference type="STRING" id="743788.S8E8M8"/>
<sequence>MPPSVHSVTQPSQRRATASARQRENRAHHAQNGGHRRRKSRSPDARILDEIPPVLMGTESGSQRRKRKTTSSSTQSLNEYAAQYSGDDIQHERGRRGKAKARAPSSCVEEDTMVLRELSLTSQNTRIKKKERSQSRDTVSLRTRTASPEPTEDVDIGVPSASDGADITRMQREIESLRKQLHSTKKSVQRQSKVIDELRKEVASHHKSQREHTKEIDKWKAQVQKSEELVNSFEQNLSCQICMDLISQPHGLSPCGHVACQSCLQEWFRSAPAGEDEMYDEDEPDALIYRKKTCPCCRTVVASRPIPLFVVKSLTSALEKAKAQPGVPRRTTPPPEEGDPWEGIFADLESYNEFFPMDEDEDEDDDFDEDFDEDDDDWSYDGYGTGEDEEPYHGPYVRPHWEPPSVHATVDDYPFHSVDDDDLRMLRRGATLQMIDMFAMSYTHEHGLYASVDGHNAIFLGWNIFLHPEDENGEGFIDWATADMQRRPERWNVVEERDGSWTAWKLVPEGEEQDYETSDSETWAADLAEDDEF</sequence>
<dbReference type="eggNOG" id="ENOG502SQQK">
    <property type="taxonomic scope" value="Eukaryota"/>
</dbReference>
<keyword evidence="6" id="KW-1185">Reference proteome</keyword>
<keyword evidence="1" id="KW-0862">Zinc</keyword>
<dbReference type="SUPFAM" id="SSF57850">
    <property type="entry name" value="RING/U-box"/>
    <property type="match status" value="1"/>
</dbReference>
<keyword evidence="1" id="KW-0863">Zinc-finger</keyword>
<dbReference type="PROSITE" id="PS50089">
    <property type="entry name" value="ZF_RING_2"/>
    <property type="match status" value="1"/>
</dbReference>
<feature type="region of interest" description="Disordered" evidence="3">
    <location>
        <begin position="1"/>
        <end position="105"/>
    </location>
</feature>
<evidence type="ECO:0000256" key="3">
    <source>
        <dbReference type="SAM" id="MobiDB-lite"/>
    </source>
</evidence>
<accession>S8E8M8</accession>
<gene>
    <name evidence="5" type="ORF">FOMPIDRAFT_1049241</name>
</gene>
<dbReference type="AlphaFoldDB" id="S8E8M8"/>
<dbReference type="Gene3D" id="3.30.40.10">
    <property type="entry name" value="Zinc/RING finger domain, C3HC4 (zinc finger)"/>
    <property type="match status" value="1"/>
</dbReference>
<feature type="compositionally biased region" description="Polar residues" evidence="3">
    <location>
        <begin position="136"/>
        <end position="148"/>
    </location>
</feature>
<feature type="compositionally biased region" description="Acidic residues" evidence="3">
    <location>
        <begin position="509"/>
        <end position="519"/>
    </location>
</feature>
<feature type="region of interest" description="Disordered" evidence="3">
    <location>
        <begin position="124"/>
        <end position="163"/>
    </location>
</feature>
<organism evidence="5 6">
    <name type="scientific">Fomitopsis schrenkii</name>
    <name type="common">Brown rot fungus</name>
    <dbReference type="NCBI Taxonomy" id="2126942"/>
    <lineage>
        <taxon>Eukaryota</taxon>
        <taxon>Fungi</taxon>
        <taxon>Dikarya</taxon>
        <taxon>Basidiomycota</taxon>
        <taxon>Agaricomycotina</taxon>
        <taxon>Agaricomycetes</taxon>
        <taxon>Polyporales</taxon>
        <taxon>Fomitopsis</taxon>
    </lineage>
</organism>
<feature type="compositionally biased region" description="Polar residues" evidence="3">
    <location>
        <begin position="1"/>
        <end position="11"/>
    </location>
</feature>
<feature type="coiled-coil region" evidence="2">
    <location>
        <begin position="167"/>
        <end position="236"/>
    </location>
</feature>
<dbReference type="InterPro" id="IPR001841">
    <property type="entry name" value="Znf_RING"/>
</dbReference>
<evidence type="ECO:0000313" key="6">
    <source>
        <dbReference type="Proteomes" id="UP000015241"/>
    </source>
</evidence>
<feature type="region of interest" description="Disordered" evidence="3">
    <location>
        <begin position="508"/>
        <end position="533"/>
    </location>
</feature>
<keyword evidence="2" id="KW-0175">Coiled coil</keyword>
<keyword evidence="1" id="KW-0479">Metal-binding</keyword>